<keyword evidence="5" id="KW-0143">Chaperone</keyword>
<keyword evidence="3 6" id="KW-1133">Transmembrane helix</keyword>
<dbReference type="InterPro" id="IPR044632">
    <property type="entry name" value="DNAJC25-like"/>
</dbReference>
<evidence type="ECO:0000256" key="5">
    <source>
        <dbReference type="ARBA" id="ARBA00023186"/>
    </source>
</evidence>
<gene>
    <name evidence="7" type="ORF">NYM_LOCUS29790</name>
</gene>
<dbReference type="AlphaFoldDB" id="A0A5K1HH50"/>
<dbReference type="PANTHER" id="PTHR44176:SF1">
    <property type="entry name" value="DNAJ HOMOLOG SUBFAMILY C MEMBER 25"/>
    <property type="match status" value="1"/>
</dbReference>
<evidence type="ECO:0000256" key="6">
    <source>
        <dbReference type="SAM" id="Phobius"/>
    </source>
</evidence>
<dbReference type="GO" id="GO:0005789">
    <property type="term" value="C:endoplasmic reticulum membrane"/>
    <property type="evidence" value="ECO:0007669"/>
    <property type="project" value="TreeGrafter"/>
</dbReference>
<name>A0A5K1HH50_9MAGN</name>
<evidence type="ECO:0000256" key="1">
    <source>
        <dbReference type="ARBA" id="ARBA00004370"/>
    </source>
</evidence>
<dbReference type="EMBL" id="LR722065">
    <property type="protein sequence ID" value="VVW87365.1"/>
    <property type="molecule type" value="Genomic_DNA"/>
</dbReference>
<feature type="transmembrane region" description="Helical" evidence="6">
    <location>
        <begin position="20"/>
        <end position="39"/>
    </location>
</feature>
<evidence type="ECO:0000313" key="7">
    <source>
        <dbReference type="EMBL" id="VVW87365.1"/>
    </source>
</evidence>
<keyword evidence="4 6" id="KW-0472">Membrane</keyword>
<keyword evidence="2 6" id="KW-0812">Transmembrane</keyword>
<protein>
    <submittedName>
        <fullName evidence="7">Uncharacterized protein</fullName>
    </submittedName>
</protein>
<accession>A0A5K1HH50</accession>
<sequence>MIQEISIEGGYSMPTYKDILLYKLVALPLTISSALYRWGRWIYKYRIKKEDYTEEDANVLTMSALSISPKRWEVFL</sequence>
<proteinExistence type="predicted"/>
<dbReference type="PANTHER" id="PTHR44176">
    <property type="entry name" value="DNAJ HOMOLOG SUBFAMILY C MEMBER 25"/>
    <property type="match status" value="1"/>
</dbReference>
<dbReference type="GO" id="GO:0006457">
    <property type="term" value="P:protein folding"/>
    <property type="evidence" value="ECO:0007669"/>
    <property type="project" value="InterPro"/>
</dbReference>
<comment type="subcellular location">
    <subcellularLocation>
        <location evidence="1">Membrane</location>
    </subcellularLocation>
</comment>
<evidence type="ECO:0000256" key="2">
    <source>
        <dbReference type="ARBA" id="ARBA00022692"/>
    </source>
</evidence>
<organism evidence="7">
    <name type="scientific">Nymphaea colorata</name>
    <name type="common">pocket water lily</name>
    <dbReference type="NCBI Taxonomy" id="210225"/>
    <lineage>
        <taxon>Eukaryota</taxon>
        <taxon>Viridiplantae</taxon>
        <taxon>Streptophyta</taxon>
        <taxon>Embryophyta</taxon>
        <taxon>Tracheophyta</taxon>
        <taxon>Spermatophyta</taxon>
        <taxon>Magnoliopsida</taxon>
        <taxon>Nymphaeales</taxon>
        <taxon>Nymphaeaceae</taxon>
        <taxon>Nymphaea</taxon>
    </lineage>
</organism>
<evidence type="ECO:0000256" key="3">
    <source>
        <dbReference type="ARBA" id="ARBA00022989"/>
    </source>
</evidence>
<reference evidence="7" key="1">
    <citation type="submission" date="2019-09" db="EMBL/GenBank/DDBJ databases">
        <authorList>
            <person name="Zhang L."/>
        </authorList>
    </citation>
    <scope>NUCLEOTIDE SEQUENCE</scope>
</reference>
<evidence type="ECO:0000256" key="4">
    <source>
        <dbReference type="ARBA" id="ARBA00023136"/>
    </source>
</evidence>